<dbReference type="KEGG" id="ckl:CKL_2540"/>
<dbReference type="HOGENOM" id="CLU_2116734_0_0_9"/>
<evidence type="ECO:0008006" key="4">
    <source>
        <dbReference type="Google" id="ProtNLM"/>
    </source>
</evidence>
<keyword evidence="1" id="KW-0812">Transmembrane</keyword>
<keyword evidence="1" id="KW-0472">Membrane</keyword>
<evidence type="ECO:0000313" key="3">
    <source>
        <dbReference type="Proteomes" id="UP000002411"/>
    </source>
</evidence>
<proteinExistence type="predicted"/>
<dbReference type="Proteomes" id="UP000002411">
    <property type="component" value="Chromosome"/>
</dbReference>
<feature type="transmembrane region" description="Helical" evidence="1">
    <location>
        <begin position="6"/>
        <end position="24"/>
    </location>
</feature>
<dbReference type="STRING" id="431943.CKL_2540"/>
<organism evidence="2 3">
    <name type="scientific">Clostridium kluyveri (strain ATCC 8527 / DSM 555 / NBRC 12016 / NCIMB 10680 / K1)</name>
    <dbReference type="NCBI Taxonomy" id="431943"/>
    <lineage>
        <taxon>Bacteria</taxon>
        <taxon>Bacillati</taxon>
        <taxon>Bacillota</taxon>
        <taxon>Clostridia</taxon>
        <taxon>Eubacteriales</taxon>
        <taxon>Clostridiaceae</taxon>
        <taxon>Clostridium</taxon>
    </lineage>
</organism>
<sequence>MLRVPVLWVFVLTYLVGLDLQLLFPSNISSEVVFKIGIVFFIIGTIVAAWGLIIFHKVRTTTVPGEISAILVTTGPCRFNRNPMYVGLTLAPVFSSKFDRSLYYCSCLLTSIRW</sequence>
<keyword evidence="1" id="KW-1133">Transmembrane helix</keyword>
<evidence type="ECO:0000256" key="1">
    <source>
        <dbReference type="SAM" id="Phobius"/>
    </source>
</evidence>
<feature type="transmembrane region" description="Helical" evidence="1">
    <location>
        <begin position="36"/>
        <end position="55"/>
    </location>
</feature>
<name>A5N0A6_CLOK5</name>
<dbReference type="EMBL" id="CP000673">
    <property type="protein sequence ID" value="EDK34552.1"/>
    <property type="molecule type" value="Genomic_DNA"/>
</dbReference>
<dbReference type="Gene3D" id="1.20.120.1630">
    <property type="match status" value="1"/>
</dbReference>
<dbReference type="AlphaFoldDB" id="A5N0A6"/>
<keyword evidence="3" id="KW-1185">Reference proteome</keyword>
<evidence type="ECO:0000313" key="2">
    <source>
        <dbReference type="EMBL" id="EDK34552.1"/>
    </source>
</evidence>
<protein>
    <recommendedName>
        <fullName evidence="4">Isoprenylcysteine carboxyl methyltransferase</fullName>
    </recommendedName>
</protein>
<reference evidence="2 3" key="1">
    <citation type="journal article" date="2008" name="Proc. Natl. Acad. Sci. U.S.A.">
        <title>The genome of Clostridium kluyveri, a strict anaerobe with unique metabolic features.</title>
        <authorList>
            <person name="Seedorf H."/>
            <person name="Fricke W.F."/>
            <person name="Veith B."/>
            <person name="Brueggemann H."/>
            <person name="Liesegang H."/>
            <person name="Strittmatter A."/>
            <person name="Miethke M."/>
            <person name="Buckel W."/>
            <person name="Hinderberger J."/>
            <person name="Li F."/>
            <person name="Hagemeier C."/>
            <person name="Thauer R.K."/>
            <person name="Gottschalk G."/>
        </authorList>
    </citation>
    <scope>NUCLEOTIDE SEQUENCE [LARGE SCALE GENOMIC DNA]</scope>
    <source>
        <strain evidence="3">ATCC 8527 / DSM 555 / NCIMB 10680</strain>
    </source>
</reference>
<gene>
    <name evidence="2" type="ordered locus">CKL_2540</name>
</gene>
<accession>A5N0A6</accession>